<name>A0AAU9PU96_9ASTR</name>
<evidence type="ECO:0000313" key="1">
    <source>
        <dbReference type="EMBL" id="CAH1453537.1"/>
    </source>
</evidence>
<organism evidence="1 2">
    <name type="scientific">Lactuca virosa</name>
    <dbReference type="NCBI Taxonomy" id="75947"/>
    <lineage>
        <taxon>Eukaryota</taxon>
        <taxon>Viridiplantae</taxon>
        <taxon>Streptophyta</taxon>
        <taxon>Embryophyta</taxon>
        <taxon>Tracheophyta</taxon>
        <taxon>Spermatophyta</taxon>
        <taxon>Magnoliopsida</taxon>
        <taxon>eudicotyledons</taxon>
        <taxon>Gunneridae</taxon>
        <taxon>Pentapetalae</taxon>
        <taxon>asterids</taxon>
        <taxon>campanulids</taxon>
        <taxon>Asterales</taxon>
        <taxon>Asteraceae</taxon>
        <taxon>Cichorioideae</taxon>
        <taxon>Cichorieae</taxon>
        <taxon>Lactucinae</taxon>
        <taxon>Lactuca</taxon>
    </lineage>
</organism>
<accession>A0AAU9PU96</accession>
<proteinExistence type="predicted"/>
<evidence type="ECO:0000313" key="2">
    <source>
        <dbReference type="Proteomes" id="UP001157418"/>
    </source>
</evidence>
<comment type="caution">
    <text evidence="1">The sequence shown here is derived from an EMBL/GenBank/DDBJ whole genome shotgun (WGS) entry which is preliminary data.</text>
</comment>
<reference evidence="1 2" key="1">
    <citation type="submission" date="2022-01" db="EMBL/GenBank/DDBJ databases">
        <authorList>
            <person name="Xiong W."/>
            <person name="Schranz E."/>
        </authorList>
    </citation>
    <scope>NUCLEOTIDE SEQUENCE [LARGE SCALE GENOMIC DNA]</scope>
</reference>
<gene>
    <name evidence="1" type="ORF">LVIROSA_LOCUS38777</name>
</gene>
<dbReference type="EMBL" id="CAKMRJ010005745">
    <property type="protein sequence ID" value="CAH1453537.1"/>
    <property type="molecule type" value="Genomic_DNA"/>
</dbReference>
<protein>
    <submittedName>
        <fullName evidence="1">Uncharacterized protein</fullName>
    </submittedName>
</protein>
<dbReference type="AlphaFoldDB" id="A0AAU9PU96"/>
<dbReference type="Proteomes" id="UP001157418">
    <property type="component" value="Unassembled WGS sequence"/>
</dbReference>
<keyword evidence="2" id="KW-1185">Reference proteome</keyword>
<sequence length="158" mass="18507">MVFSKFIAFLEKLTKTICKGVYYCLLNERLSEGLGVIQNEEDYREFIEVGNGIHAKRINVYNDQYNEPVFDWIEDENLDKDDVTIEYENLEEEVDDSIFSGLISYEHKEDEVVSIPKPLDDPFLNALCHIKKEEDGSDIDELEEEVDVKPMYYIHDPI</sequence>